<organism evidence="2 3">
    <name type="scientific">Microcoleus anatoxicus PTRS2</name>
    <dbReference type="NCBI Taxonomy" id="2705321"/>
    <lineage>
        <taxon>Bacteria</taxon>
        <taxon>Bacillati</taxon>
        <taxon>Cyanobacteriota</taxon>
        <taxon>Cyanophyceae</taxon>
        <taxon>Oscillatoriophycideae</taxon>
        <taxon>Oscillatoriales</taxon>
        <taxon>Microcoleaceae</taxon>
        <taxon>Microcoleus</taxon>
        <taxon>Microcoleus anatoxicus</taxon>
    </lineage>
</organism>
<protein>
    <submittedName>
        <fullName evidence="2">Uncharacterized protein</fullName>
    </submittedName>
</protein>
<feature type="non-terminal residue" evidence="2">
    <location>
        <position position="1"/>
    </location>
</feature>
<accession>A0ABU8YZ04</accession>
<gene>
    <name evidence="2" type="ORF">WMG39_33270</name>
</gene>
<name>A0ABU8YZ04_9CYAN</name>
<dbReference type="Proteomes" id="UP001384579">
    <property type="component" value="Unassembled WGS sequence"/>
</dbReference>
<keyword evidence="3" id="KW-1185">Reference proteome</keyword>
<dbReference type="RefSeq" id="WP_340526460.1">
    <property type="nucleotide sequence ID" value="NZ_JBBLXS010001507.1"/>
</dbReference>
<evidence type="ECO:0000313" key="2">
    <source>
        <dbReference type="EMBL" id="MEK0189679.1"/>
    </source>
</evidence>
<feature type="compositionally biased region" description="Polar residues" evidence="1">
    <location>
        <begin position="1"/>
        <end position="18"/>
    </location>
</feature>
<sequence>KTPPSEISQPLMQSCTTPPTQPKRVTLKKGVRVRYVGNNADCIAQYGKLDLVVDEVKNHYVACLKPDGSFTTWLNPQDLRVIPD</sequence>
<proteinExistence type="predicted"/>
<reference evidence="2 3" key="1">
    <citation type="journal article" date="2020" name="Harmful Algae">
        <title>Molecular and morphological characterization of a novel dihydroanatoxin-a producing Microcoleus species (cyanobacteria) from the Russian River, California, USA.</title>
        <authorList>
            <person name="Conklin K.Y."/>
            <person name="Stancheva R."/>
            <person name="Otten T.G."/>
            <person name="Fadness R."/>
            <person name="Boyer G.L."/>
            <person name="Read B."/>
            <person name="Zhang X."/>
            <person name="Sheath R.G."/>
        </authorList>
    </citation>
    <scope>NUCLEOTIDE SEQUENCE [LARGE SCALE GENOMIC DNA]</scope>
    <source>
        <strain evidence="2 3">PTRS2</strain>
    </source>
</reference>
<evidence type="ECO:0000256" key="1">
    <source>
        <dbReference type="SAM" id="MobiDB-lite"/>
    </source>
</evidence>
<comment type="caution">
    <text evidence="2">The sequence shown here is derived from an EMBL/GenBank/DDBJ whole genome shotgun (WGS) entry which is preliminary data.</text>
</comment>
<dbReference type="EMBL" id="JBBLXS010001507">
    <property type="protein sequence ID" value="MEK0189679.1"/>
    <property type="molecule type" value="Genomic_DNA"/>
</dbReference>
<evidence type="ECO:0000313" key="3">
    <source>
        <dbReference type="Proteomes" id="UP001384579"/>
    </source>
</evidence>
<feature type="region of interest" description="Disordered" evidence="1">
    <location>
        <begin position="1"/>
        <end position="23"/>
    </location>
</feature>